<accession>A0AA35XI74</accession>
<name>A0AA35XI74_GEOBA</name>
<evidence type="ECO:0000313" key="3">
    <source>
        <dbReference type="EMBL" id="CAI8058464.1"/>
    </source>
</evidence>
<dbReference type="EMBL" id="CASHTH010004520">
    <property type="protein sequence ID" value="CAI8058464.1"/>
    <property type="molecule type" value="Genomic_DNA"/>
</dbReference>
<evidence type="ECO:0000313" key="4">
    <source>
        <dbReference type="Proteomes" id="UP001174909"/>
    </source>
</evidence>
<proteinExistence type="predicted"/>
<organism evidence="3 4">
    <name type="scientific">Geodia barretti</name>
    <name type="common">Barrett's horny sponge</name>
    <dbReference type="NCBI Taxonomy" id="519541"/>
    <lineage>
        <taxon>Eukaryota</taxon>
        <taxon>Metazoa</taxon>
        <taxon>Porifera</taxon>
        <taxon>Demospongiae</taxon>
        <taxon>Heteroscleromorpha</taxon>
        <taxon>Tetractinellida</taxon>
        <taxon>Astrophorina</taxon>
        <taxon>Geodiidae</taxon>
        <taxon>Geodia</taxon>
    </lineage>
</organism>
<sequence>MRGLFVGMGGGINSCCVANSNVVWAQDYPSIMVAMRTGRESCNTILCIYTLVMLFYCDFSLCFCIQLQVASYYVRHLAVFIPESWLLFPFEFPSHNCCEERFGSGFDSRRKMWLLLLMACKVMCMVEARDYRLNVLLESYHNSLNQRSGGACCDDPGASPCPPLYSTCTKCDPLFTITATGSELSYTTPVYENSDLIHFPGNIYPFYGNDSVWMENNASVNVTVEDDYPIKNFSFSIDVMDMQDDCIFRSKHNNFTDAILCGGYIELHISYWITEITHYCQDQTYTSCDGQEVTEFPSPTKTVTTTTSISDTTSVFLTTTITVEVTQNCSSSLPPTPSPEVPCSSTQPTLLHSSSAVPVASSRPTDKPSRPGSGGTDTSVVCGASAVGGFLLGFLLAVTLCLCVVGYLRRRARKRTSRSKSMYCLRRTEHNPFYQSAEDLTDRGVPTWKQLQDYQEDNDGYEILRALSTSMGNENKALPLGKKDNSFRYCLSPTDSPACLRPVPSPRRALLQNQSPRRRRETPTTEEEPGIGRHNRKRPSNLTPDLASALQTQQKESPIYELPDKFINTGRRRHHLEPPGHTPPPALPGRRNGGSVGGTASSEPQLPHLPPELALPCIVLAGSTDQKAPEGIPLYGDRRYEESADEMELQEVLQAGRADKVHREKTMTPDDVSALYANVKKVPKDGVASATGPKMRREESIDGETPPDVPPYRGGGEDFADGEPTTTTTTTTGDDVEEKTQYALPLPPSLTDN</sequence>
<feature type="region of interest" description="Disordered" evidence="1">
    <location>
        <begin position="683"/>
        <end position="753"/>
    </location>
</feature>
<feature type="compositionally biased region" description="Polar residues" evidence="1">
    <location>
        <begin position="343"/>
        <end position="352"/>
    </location>
</feature>
<evidence type="ECO:0000256" key="1">
    <source>
        <dbReference type="SAM" id="MobiDB-lite"/>
    </source>
</evidence>
<keyword evidence="2" id="KW-0812">Transmembrane</keyword>
<keyword evidence="2" id="KW-0472">Membrane</keyword>
<reference evidence="3" key="1">
    <citation type="submission" date="2023-03" db="EMBL/GenBank/DDBJ databases">
        <authorList>
            <person name="Steffen K."/>
            <person name="Cardenas P."/>
        </authorList>
    </citation>
    <scope>NUCLEOTIDE SEQUENCE</scope>
</reference>
<dbReference type="AlphaFoldDB" id="A0AA35XI74"/>
<keyword evidence="4" id="KW-1185">Reference proteome</keyword>
<feature type="transmembrane region" description="Helical" evidence="2">
    <location>
        <begin position="386"/>
        <end position="408"/>
    </location>
</feature>
<gene>
    <name evidence="3" type="ORF">GBAR_LOCUS31798</name>
</gene>
<feature type="compositionally biased region" description="Low complexity" evidence="1">
    <location>
        <begin position="353"/>
        <end position="363"/>
    </location>
</feature>
<evidence type="ECO:0000256" key="2">
    <source>
        <dbReference type="SAM" id="Phobius"/>
    </source>
</evidence>
<dbReference type="Proteomes" id="UP001174909">
    <property type="component" value="Unassembled WGS sequence"/>
</dbReference>
<protein>
    <submittedName>
        <fullName evidence="3">Uncharacterized protein</fullName>
    </submittedName>
</protein>
<feature type="region of interest" description="Disordered" evidence="1">
    <location>
        <begin position="498"/>
        <end position="609"/>
    </location>
</feature>
<keyword evidence="2" id="KW-1133">Transmembrane helix</keyword>
<comment type="caution">
    <text evidence="3">The sequence shown here is derived from an EMBL/GenBank/DDBJ whole genome shotgun (WGS) entry which is preliminary data.</text>
</comment>
<feature type="region of interest" description="Disordered" evidence="1">
    <location>
        <begin position="328"/>
        <end position="377"/>
    </location>
</feature>